<name>A0A6P1BXK3_9BRAD</name>
<protein>
    <submittedName>
        <fullName evidence="3">Phosphatase PAP2 family protein</fullName>
    </submittedName>
</protein>
<evidence type="ECO:0000313" key="4">
    <source>
        <dbReference type="Proteomes" id="UP000468531"/>
    </source>
</evidence>
<feature type="domain" description="Phosphatidic acid phosphatase type 2/haloperoxidase" evidence="2">
    <location>
        <begin position="121"/>
        <end position="230"/>
    </location>
</feature>
<gene>
    <name evidence="3" type="ORF">FNJ47_42905</name>
</gene>
<dbReference type="SUPFAM" id="SSF48317">
    <property type="entry name" value="Acid phosphatase/Vanadium-dependent haloperoxidase"/>
    <property type="match status" value="1"/>
</dbReference>
<feature type="compositionally biased region" description="Basic residues" evidence="1">
    <location>
        <begin position="260"/>
        <end position="269"/>
    </location>
</feature>
<dbReference type="AlphaFoldDB" id="A0A6P1BXK3"/>
<dbReference type="InterPro" id="IPR036938">
    <property type="entry name" value="PAP2/HPO_sf"/>
</dbReference>
<dbReference type="Pfam" id="PF01569">
    <property type="entry name" value="PAP2"/>
    <property type="match status" value="1"/>
</dbReference>
<evidence type="ECO:0000259" key="2">
    <source>
        <dbReference type="SMART" id="SM00014"/>
    </source>
</evidence>
<evidence type="ECO:0000313" key="3">
    <source>
        <dbReference type="EMBL" id="NEV02292.1"/>
    </source>
</evidence>
<dbReference type="SMART" id="SM00014">
    <property type="entry name" value="acidPPc"/>
    <property type="match status" value="1"/>
</dbReference>
<feature type="region of interest" description="Disordered" evidence="1">
    <location>
        <begin position="246"/>
        <end position="269"/>
    </location>
</feature>
<reference evidence="3 4" key="1">
    <citation type="journal article" date="2020" name="Arch. Microbiol.">
        <title>Bradyrhizobium uaiense sp. nov., a new highly efficient cowpea symbiont.</title>
        <authorList>
            <person name="Cabral Michel D."/>
            <person name="Azarias Guimaraes A."/>
            <person name="Martins da Costa E."/>
            <person name="Soares de Carvalho T."/>
            <person name="Balsanelli E."/>
            <person name="Willems A."/>
            <person name="Maltempi de Souza E."/>
            <person name="de Souza Moreira F.M."/>
        </authorList>
    </citation>
    <scope>NUCLEOTIDE SEQUENCE [LARGE SCALE GENOMIC DNA]</scope>
    <source>
        <strain evidence="3 4">UFLA 03-164</strain>
    </source>
</reference>
<organism evidence="3 4">
    <name type="scientific">Bradyrhizobium uaiense</name>
    <dbReference type="NCBI Taxonomy" id="2594946"/>
    <lineage>
        <taxon>Bacteria</taxon>
        <taxon>Pseudomonadati</taxon>
        <taxon>Pseudomonadota</taxon>
        <taxon>Alphaproteobacteria</taxon>
        <taxon>Hyphomicrobiales</taxon>
        <taxon>Nitrobacteraceae</taxon>
        <taxon>Bradyrhizobium</taxon>
    </lineage>
</organism>
<dbReference type="InterPro" id="IPR000326">
    <property type="entry name" value="PAP2/HPO"/>
</dbReference>
<accession>A0A6P1BXK3</accession>
<proteinExistence type="predicted"/>
<dbReference type="Gene3D" id="1.20.144.10">
    <property type="entry name" value="Phosphatidic acid phosphatase type 2/haloperoxidase"/>
    <property type="match status" value="1"/>
</dbReference>
<dbReference type="Proteomes" id="UP000468531">
    <property type="component" value="Unassembled WGS sequence"/>
</dbReference>
<sequence>AYMGSPPPQGAPFLIFDPLGGEICESDLNFKAVFPWSGWEPDLFGVIALAEFGQTNWRRSIQAPDPPTDHADIFAEIDQLAAMARDERPRLIGEILDQNSRLRGYFAEVLMMSPWSHPNSLKIVEMAIRVAQMVAIDFKLRFNRARPQQICPALVPLINSPGHASFPSAHSLESHLIALALADIHPRHTKRTLVALADRIGRNREVAGVHYPSDTRAGKVIAHQAFEILKECPTFKAILAEAKREPGKAGTLVLPSGHSTSKRKRGKRS</sequence>
<evidence type="ECO:0000256" key="1">
    <source>
        <dbReference type="SAM" id="MobiDB-lite"/>
    </source>
</evidence>
<keyword evidence="4" id="KW-1185">Reference proteome</keyword>
<feature type="non-terminal residue" evidence="3">
    <location>
        <position position="1"/>
    </location>
</feature>
<dbReference type="EMBL" id="VKHP01000334">
    <property type="protein sequence ID" value="NEV02292.1"/>
    <property type="molecule type" value="Genomic_DNA"/>
</dbReference>
<comment type="caution">
    <text evidence="3">The sequence shown here is derived from an EMBL/GenBank/DDBJ whole genome shotgun (WGS) entry which is preliminary data.</text>
</comment>